<feature type="transmembrane region" description="Helical" evidence="2">
    <location>
        <begin position="54"/>
        <end position="73"/>
    </location>
</feature>
<keyword evidence="2" id="KW-1133">Transmembrane helix</keyword>
<feature type="transmembrane region" description="Helical" evidence="2">
    <location>
        <begin position="85"/>
        <end position="105"/>
    </location>
</feature>
<dbReference type="AlphaFoldDB" id="A0AAV5SX21"/>
<evidence type="ECO:0000256" key="2">
    <source>
        <dbReference type="SAM" id="Phobius"/>
    </source>
</evidence>
<dbReference type="Proteomes" id="UP001432027">
    <property type="component" value="Unassembled WGS sequence"/>
</dbReference>
<keyword evidence="4" id="KW-1185">Reference proteome</keyword>
<feature type="non-terminal residue" evidence="3">
    <location>
        <position position="200"/>
    </location>
</feature>
<dbReference type="EMBL" id="BTSX01000003">
    <property type="protein sequence ID" value="GMS87882.1"/>
    <property type="molecule type" value="Genomic_DNA"/>
</dbReference>
<gene>
    <name evidence="3" type="ORF">PENTCL1PPCAC_10057</name>
</gene>
<keyword evidence="2" id="KW-0472">Membrane</keyword>
<feature type="non-terminal residue" evidence="3">
    <location>
        <position position="1"/>
    </location>
</feature>
<reference evidence="3" key="1">
    <citation type="submission" date="2023-10" db="EMBL/GenBank/DDBJ databases">
        <title>Genome assembly of Pristionchus species.</title>
        <authorList>
            <person name="Yoshida K."/>
            <person name="Sommer R.J."/>
        </authorList>
    </citation>
    <scope>NUCLEOTIDE SEQUENCE</scope>
    <source>
        <strain evidence="3">RS0144</strain>
    </source>
</reference>
<evidence type="ECO:0000313" key="4">
    <source>
        <dbReference type="Proteomes" id="UP001432027"/>
    </source>
</evidence>
<organism evidence="3 4">
    <name type="scientific">Pristionchus entomophagus</name>
    <dbReference type="NCBI Taxonomy" id="358040"/>
    <lineage>
        <taxon>Eukaryota</taxon>
        <taxon>Metazoa</taxon>
        <taxon>Ecdysozoa</taxon>
        <taxon>Nematoda</taxon>
        <taxon>Chromadorea</taxon>
        <taxon>Rhabditida</taxon>
        <taxon>Rhabditina</taxon>
        <taxon>Diplogasteromorpha</taxon>
        <taxon>Diplogasteroidea</taxon>
        <taxon>Neodiplogasteridae</taxon>
        <taxon>Pristionchus</taxon>
    </lineage>
</organism>
<protein>
    <submittedName>
        <fullName evidence="3">Uncharacterized protein</fullName>
    </submittedName>
</protein>
<sequence>SILDNFGLIRILRLGLFIAAIAIILSSLMIDLFDRSLFWAMSKRRQNVYMKLSLAFSCVLFLFVLSVISLIVFQSVDKCGMSSDSVSLVLALRLFLTIVITMSVVRFHRTRFFNVEQSVKQTLVELDQLLRRAKATQRTVEVRLVAGISRIQLRRVEQAVKSLQERIKNVKSKYESSLYIKFVWEDFIIKGEEIVDVCER</sequence>
<feature type="transmembrane region" description="Helical" evidence="2">
    <location>
        <begin position="12"/>
        <end position="33"/>
    </location>
</feature>
<comment type="caution">
    <text evidence="3">The sequence shown here is derived from an EMBL/GenBank/DDBJ whole genome shotgun (WGS) entry which is preliminary data.</text>
</comment>
<evidence type="ECO:0000313" key="3">
    <source>
        <dbReference type="EMBL" id="GMS87882.1"/>
    </source>
</evidence>
<keyword evidence="2" id="KW-0812">Transmembrane</keyword>
<keyword evidence="1" id="KW-0175">Coiled coil</keyword>
<name>A0AAV5SX21_9BILA</name>
<evidence type="ECO:0000256" key="1">
    <source>
        <dbReference type="SAM" id="Coils"/>
    </source>
</evidence>
<proteinExistence type="predicted"/>
<feature type="coiled-coil region" evidence="1">
    <location>
        <begin position="119"/>
        <end position="173"/>
    </location>
</feature>
<accession>A0AAV5SX21</accession>